<sequence length="315" mass="35507">MSNTMTVNPVYARKLMFQELTSIQSAIKGLMSMELSVVVTLVTVHCCADYNKQWELAYTTKRQARCLKIQATVYLEAIFRNSDFIAWINLGQDWVYNLYTLYQIKVVDEIGLWTHHGIDHFTLQCANRIQIRVEETLYIVNALGVSTSLTINSILMQLRGNSWTASVLNGLIFNAITTESVNDSLVRNTANYFAIQEPYQAALAYIHLPITSIEQALFDQLGPFISINLIWIPTLAELVSIASAFDSVVRSLCSTNISFQIHIYSSHENDTAPPKWNASSITFYGGNPMCTDGYSLNFVQQSFVFTDGCARTTER</sequence>
<reference evidence="1 2" key="1">
    <citation type="journal article" date="2014" name="Genome Biol. Evol.">
        <title>The secreted proteins of Achlya hypogyna and Thraustotheca clavata identify the ancestral oomycete secretome and reveal gene acquisitions by horizontal gene transfer.</title>
        <authorList>
            <person name="Misner I."/>
            <person name="Blouin N."/>
            <person name="Leonard G."/>
            <person name="Richards T.A."/>
            <person name="Lane C.E."/>
        </authorList>
    </citation>
    <scope>NUCLEOTIDE SEQUENCE [LARGE SCALE GENOMIC DNA]</scope>
    <source>
        <strain evidence="1 2">ATCC 34112</strain>
    </source>
</reference>
<dbReference type="EMBL" id="JNBS01000636">
    <property type="protein sequence ID" value="OQS04324.1"/>
    <property type="molecule type" value="Genomic_DNA"/>
</dbReference>
<evidence type="ECO:0000313" key="2">
    <source>
        <dbReference type="Proteomes" id="UP000243217"/>
    </source>
</evidence>
<name>A0A1W0A214_9STRA</name>
<proteinExistence type="predicted"/>
<organism evidence="1 2">
    <name type="scientific">Thraustotheca clavata</name>
    <dbReference type="NCBI Taxonomy" id="74557"/>
    <lineage>
        <taxon>Eukaryota</taxon>
        <taxon>Sar</taxon>
        <taxon>Stramenopiles</taxon>
        <taxon>Oomycota</taxon>
        <taxon>Saprolegniomycetes</taxon>
        <taxon>Saprolegniales</taxon>
        <taxon>Achlyaceae</taxon>
        <taxon>Thraustotheca</taxon>
    </lineage>
</organism>
<dbReference type="AlphaFoldDB" id="A0A1W0A214"/>
<accession>A0A1W0A214</accession>
<dbReference type="Proteomes" id="UP000243217">
    <property type="component" value="Unassembled WGS sequence"/>
</dbReference>
<comment type="caution">
    <text evidence="1">The sequence shown here is derived from an EMBL/GenBank/DDBJ whole genome shotgun (WGS) entry which is preliminary data.</text>
</comment>
<protein>
    <submittedName>
        <fullName evidence="1">Uncharacterized protein</fullName>
    </submittedName>
</protein>
<gene>
    <name evidence="1" type="ORF">THRCLA_03425</name>
</gene>
<keyword evidence="2" id="KW-1185">Reference proteome</keyword>
<evidence type="ECO:0000313" key="1">
    <source>
        <dbReference type="EMBL" id="OQS04324.1"/>
    </source>
</evidence>